<protein>
    <submittedName>
        <fullName evidence="1">YfbM family protein</fullName>
    </submittedName>
</protein>
<organism evidence="1 2">
    <name type="scientific">Micrococcoides hystricis</name>
    <dbReference type="NCBI Taxonomy" id="1572761"/>
    <lineage>
        <taxon>Bacteria</taxon>
        <taxon>Bacillati</taxon>
        <taxon>Actinomycetota</taxon>
        <taxon>Actinomycetes</taxon>
        <taxon>Micrococcales</taxon>
        <taxon>Micrococcaceae</taxon>
        <taxon>Micrococcoides</taxon>
    </lineage>
</organism>
<sequence length="162" mass="18490">MGMIWTANRLSEAQARELLIDPEAYFSFIEEDHSEHAIDLDKAWQGIHWLLTGSAGPTDTAESLAIYGWEAGELLEIDAGYGQPALLWPDRVQDVNAALQRLTDQELQQRFNPEQMSNSPLYPDLWDEEDIFETYLLPYAQQLRKFYAAAARNRQAVVMAIT</sequence>
<name>A0ABV6P8G6_9MICC</name>
<comment type="caution">
    <text evidence="1">The sequence shown here is derived from an EMBL/GenBank/DDBJ whole genome shotgun (WGS) entry which is preliminary data.</text>
</comment>
<dbReference type="Pfam" id="PF08974">
    <property type="entry name" value="DUF1877"/>
    <property type="match status" value="1"/>
</dbReference>
<dbReference type="InterPro" id="IPR035944">
    <property type="entry name" value="YfbM-like_sf"/>
</dbReference>
<dbReference type="Proteomes" id="UP001589862">
    <property type="component" value="Unassembled WGS sequence"/>
</dbReference>
<proteinExistence type="predicted"/>
<evidence type="ECO:0000313" key="1">
    <source>
        <dbReference type="EMBL" id="MFC0581426.1"/>
    </source>
</evidence>
<dbReference type="InterPro" id="IPR015068">
    <property type="entry name" value="DUF1877"/>
</dbReference>
<dbReference type="EMBL" id="JBHLUB010000003">
    <property type="protein sequence ID" value="MFC0581426.1"/>
    <property type="molecule type" value="Genomic_DNA"/>
</dbReference>
<reference evidence="1 2" key="1">
    <citation type="submission" date="2024-09" db="EMBL/GenBank/DDBJ databases">
        <authorList>
            <person name="Sun Q."/>
            <person name="Mori K."/>
        </authorList>
    </citation>
    <scope>NUCLEOTIDE SEQUENCE [LARGE SCALE GENOMIC DNA]</scope>
    <source>
        <strain evidence="1 2">NCAIM B.02604</strain>
    </source>
</reference>
<dbReference type="RefSeq" id="WP_377458108.1">
    <property type="nucleotide sequence ID" value="NZ_JBHLUB010000003.1"/>
</dbReference>
<evidence type="ECO:0000313" key="2">
    <source>
        <dbReference type="Proteomes" id="UP001589862"/>
    </source>
</evidence>
<accession>A0ABV6P8G6</accession>
<keyword evidence="2" id="KW-1185">Reference proteome</keyword>
<gene>
    <name evidence="1" type="ORF">ACFFFR_03335</name>
</gene>
<dbReference type="SUPFAM" id="SSF111069">
    <property type="entry name" value="Hypothetical protein yfbM"/>
    <property type="match status" value="1"/>
</dbReference>
<dbReference type="Gene3D" id="3.40.1760.10">
    <property type="entry name" value="YfbM-like super family"/>
    <property type="match status" value="1"/>
</dbReference>